<keyword evidence="4" id="KW-1185">Reference proteome</keyword>
<dbReference type="Proteomes" id="UP000584374">
    <property type="component" value="Unassembled WGS sequence"/>
</dbReference>
<evidence type="ECO:0000313" key="2">
    <source>
        <dbReference type="EMBL" id="MBB5152521.1"/>
    </source>
</evidence>
<gene>
    <name evidence="2" type="ORF">BJ970_000055</name>
    <name evidence="3" type="ORF">BJ970_007514</name>
</gene>
<evidence type="ECO:0000256" key="1">
    <source>
        <dbReference type="SAM" id="MobiDB-lite"/>
    </source>
</evidence>
<organism evidence="3 4">
    <name type="scientific">Saccharopolyspora phatthalungensis</name>
    <dbReference type="NCBI Taxonomy" id="664693"/>
    <lineage>
        <taxon>Bacteria</taxon>
        <taxon>Bacillati</taxon>
        <taxon>Actinomycetota</taxon>
        <taxon>Actinomycetes</taxon>
        <taxon>Pseudonocardiales</taxon>
        <taxon>Pseudonocardiaceae</taxon>
        <taxon>Saccharopolyspora</taxon>
    </lineage>
</organism>
<name>A0A840QGD7_9PSEU</name>
<evidence type="ECO:0000313" key="4">
    <source>
        <dbReference type="Proteomes" id="UP000584374"/>
    </source>
</evidence>
<reference evidence="3 4" key="1">
    <citation type="submission" date="2020-08" db="EMBL/GenBank/DDBJ databases">
        <title>Sequencing the genomes of 1000 actinobacteria strains.</title>
        <authorList>
            <person name="Klenk H.-P."/>
        </authorList>
    </citation>
    <scope>NUCLEOTIDE SEQUENCE [LARGE SCALE GENOMIC DNA]</scope>
    <source>
        <strain evidence="3 4">DSM 45584</strain>
    </source>
</reference>
<protein>
    <submittedName>
        <fullName evidence="3">Uncharacterized protein</fullName>
    </submittedName>
</protein>
<dbReference type="AlphaFoldDB" id="A0A840QGD7"/>
<evidence type="ECO:0000313" key="3">
    <source>
        <dbReference type="EMBL" id="MBB5159914.1"/>
    </source>
</evidence>
<proteinExistence type="predicted"/>
<feature type="region of interest" description="Disordered" evidence="1">
    <location>
        <begin position="1"/>
        <end position="20"/>
    </location>
</feature>
<dbReference type="RefSeq" id="WP_184721980.1">
    <property type="nucleotide sequence ID" value="NZ_JACHIW010000001.1"/>
</dbReference>
<dbReference type="EMBL" id="JACHIW010000001">
    <property type="protein sequence ID" value="MBB5152521.1"/>
    <property type="molecule type" value="Genomic_DNA"/>
</dbReference>
<accession>A0A840QGD7</accession>
<sequence>MTAVAVELLPAPPESDMLDPDAVELTGETDGLMTMCACSSSSDAPYQ</sequence>
<comment type="caution">
    <text evidence="3">The sequence shown here is derived from an EMBL/GenBank/DDBJ whole genome shotgun (WGS) entry which is preliminary data.</text>
</comment>
<dbReference type="EMBL" id="JACHIW010000003">
    <property type="protein sequence ID" value="MBB5159914.1"/>
    <property type="molecule type" value="Genomic_DNA"/>
</dbReference>